<dbReference type="EC" id="3.4.11.18" evidence="14"/>
<evidence type="ECO:0000256" key="15">
    <source>
        <dbReference type="PROSITE-ProRule" id="PRU00552"/>
    </source>
</evidence>
<keyword evidence="8 14" id="KW-0645">Protease</keyword>
<dbReference type="GO" id="GO:0070006">
    <property type="term" value="F:metalloaminopeptidase activity"/>
    <property type="evidence" value="ECO:0007669"/>
    <property type="project" value="UniProtKB-UniRule"/>
</dbReference>
<dbReference type="GO" id="GO:0004239">
    <property type="term" value="F:initiator methionyl aminopeptidase activity"/>
    <property type="evidence" value="ECO:0007669"/>
    <property type="project" value="UniProtKB-UniRule"/>
</dbReference>
<reference evidence="22" key="1">
    <citation type="submission" date="2020-10" db="EMBL/GenBank/DDBJ databases">
        <authorList>
            <person name="Kikuchi T."/>
        </authorList>
    </citation>
    <scope>NUCLEOTIDE SEQUENCE</scope>
    <source>
        <strain evidence="22">NKZ352</strain>
    </source>
</reference>
<comment type="cofactor">
    <cofactor evidence="4">
        <name>Fe(2+)</name>
        <dbReference type="ChEBI" id="CHEBI:29033"/>
    </cofactor>
</comment>
<comment type="catalytic activity">
    <reaction evidence="1 14 16">
        <text>Release of N-terminal amino acids, preferentially methionine, from peptides and arylamides.</text>
        <dbReference type="EC" id="3.4.11.18"/>
    </reaction>
</comment>
<dbReference type="InterPro" id="IPR036390">
    <property type="entry name" value="WH_DNA-bd_sf"/>
</dbReference>
<dbReference type="OrthoDB" id="7848262at2759"/>
<evidence type="ECO:0000256" key="18">
    <source>
        <dbReference type="SAM" id="MobiDB-lite"/>
    </source>
</evidence>
<evidence type="ECO:0000256" key="14">
    <source>
        <dbReference type="HAMAP-Rule" id="MF_03175"/>
    </source>
</evidence>
<dbReference type="FunFam" id="1.10.10.10:FF:000106">
    <property type="entry name" value="Methionine aminopeptidase 2"/>
    <property type="match status" value="1"/>
</dbReference>
<dbReference type="InterPro" id="IPR050247">
    <property type="entry name" value="Met_Aminopeptidase_Type2"/>
</dbReference>
<dbReference type="PROSITE" id="PS51194">
    <property type="entry name" value="HELICASE_CTER"/>
    <property type="match status" value="1"/>
</dbReference>
<feature type="region of interest" description="Disordered" evidence="18">
    <location>
        <begin position="950"/>
        <end position="988"/>
    </location>
</feature>
<dbReference type="GO" id="GO:0006508">
    <property type="term" value="P:proteolysis"/>
    <property type="evidence" value="ECO:0007669"/>
    <property type="project" value="UniProtKB-KW"/>
</dbReference>
<evidence type="ECO:0000256" key="6">
    <source>
        <dbReference type="ARBA" id="ARBA00022438"/>
    </source>
</evidence>
<dbReference type="Proteomes" id="UP000835052">
    <property type="component" value="Unassembled WGS sequence"/>
</dbReference>
<feature type="binding site" evidence="14">
    <location>
        <position position="1245"/>
    </location>
    <ligand>
        <name>a divalent metal cation</name>
        <dbReference type="ChEBI" id="CHEBI:60240"/>
        <label>2</label>
        <note>catalytic</note>
    </ligand>
</feature>
<evidence type="ECO:0000256" key="2">
    <source>
        <dbReference type="ARBA" id="ARBA00001936"/>
    </source>
</evidence>
<dbReference type="SUPFAM" id="SSF55920">
    <property type="entry name" value="Creatinase/aminopeptidase"/>
    <property type="match status" value="1"/>
</dbReference>
<dbReference type="SMART" id="SM00487">
    <property type="entry name" value="DEXDc"/>
    <property type="match status" value="1"/>
</dbReference>
<keyword evidence="11 14" id="KW-0378">Hydrolase</keyword>
<keyword evidence="9 14" id="KW-0479">Metal-binding</keyword>
<dbReference type="SMART" id="SM00490">
    <property type="entry name" value="HELICc"/>
    <property type="match status" value="1"/>
</dbReference>
<dbReference type="SUPFAM" id="SSF46785">
    <property type="entry name" value="Winged helix' DNA-binding domain"/>
    <property type="match status" value="1"/>
</dbReference>
<evidence type="ECO:0000256" key="13">
    <source>
        <dbReference type="ARBA" id="ARBA00022840"/>
    </source>
</evidence>
<dbReference type="InterPro" id="IPR014014">
    <property type="entry name" value="RNA_helicase_DEAD_Q_motif"/>
</dbReference>
<dbReference type="InterPro" id="IPR001714">
    <property type="entry name" value="Pept_M24_MAP"/>
</dbReference>
<evidence type="ECO:0000256" key="1">
    <source>
        <dbReference type="ARBA" id="ARBA00000294"/>
    </source>
</evidence>
<feature type="domain" description="Helicase ATP-binding" evidence="19">
    <location>
        <begin position="53"/>
        <end position="222"/>
    </location>
</feature>
<dbReference type="PROSITE" id="PS51195">
    <property type="entry name" value="Q_MOTIF"/>
    <property type="match status" value="1"/>
</dbReference>
<keyword evidence="7 14" id="KW-0963">Cytoplasm</keyword>
<organism evidence="22 23">
    <name type="scientific">Caenorhabditis auriculariae</name>
    <dbReference type="NCBI Taxonomy" id="2777116"/>
    <lineage>
        <taxon>Eukaryota</taxon>
        <taxon>Metazoa</taxon>
        <taxon>Ecdysozoa</taxon>
        <taxon>Nematoda</taxon>
        <taxon>Chromadorea</taxon>
        <taxon>Rhabditida</taxon>
        <taxon>Rhabditina</taxon>
        <taxon>Rhabditomorpha</taxon>
        <taxon>Rhabditoidea</taxon>
        <taxon>Rhabditidae</taxon>
        <taxon>Peloderinae</taxon>
        <taxon>Caenorhabditis</taxon>
    </lineage>
</organism>
<comment type="subcellular location">
    <subcellularLocation>
        <location evidence="5 14">Cytoplasm</location>
    </subcellularLocation>
</comment>
<dbReference type="PRINTS" id="PR00599">
    <property type="entry name" value="MAPEPTIDASE"/>
</dbReference>
<evidence type="ECO:0000256" key="3">
    <source>
        <dbReference type="ARBA" id="ARBA00001947"/>
    </source>
</evidence>
<evidence type="ECO:0000256" key="4">
    <source>
        <dbReference type="ARBA" id="ARBA00001954"/>
    </source>
</evidence>
<dbReference type="InterPro" id="IPR036388">
    <property type="entry name" value="WH-like_DNA-bd_sf"/>
</dbReference>
<dbReference type="Pfam" id="PF00557">
    <property type="entry name" value="Peptidase_M24"/>
    <property type="match status" value="1"/>
</dbReference>
<feature type="binding site" evidence="14">
    <location>
        <position position="1143"/>
    </location>
    <ligand>
        <name>a divalent metal cation</name>
        <dbReference type="ChEBI" id="CHEBI:60240"/>
        <label>2</label>
        <note>catalytic</note>
    </ligand>
</feature>
<dbReference type="Pfam" id="PF00271">
    <property type="entry name" value="Helicase_C"/>
    <property type="match status" value="1"/>
</dbReference>
<comment type="similarity">
    <text evidence="14">Belongs to the peptidase M24A family. Methionine aminopeptidase eukaryotic type 2 subfamily.</text>
</comment>
<gene>
    <name evidence="22" type="ORF">CAUJ_LOCUS13013</name>
</gene>
<dbReference type="PANTHER" id="PTHR45777">
    <property type="entry name" value="METHIONINE AMINOPEPTIDASE 2"/>
    <property type="match status" value="1"/>
</dbReference>
<feature type="region of interest" description="Disordered" evidence="18">
    <location>
        <begin position="847"/>
        <end position="931"/>
    </location>
</feature>
<feature type="binding site" evidence="14">
    <location>
        <position position="1342"/>
    </location>
    <ligand>
        <name>a divalent metal cation</name>
        <dbReference type="ChEBI" id="CHEBI:60240"/>
        <label>2</label>
        <note>catalytic</note>
    </ligand>
</feature>
<dbReference type="InterPro" id="IPR002468">
    <property type="entry name" value="Pept_M24A_MAP2"/>
</dbReference>
<keyword evidence="6 14" id="KW-0031">Aminopeptidase</keyword>
<dbReference type="Gene3D" id="3.40.50.300">
    <property type="entry name" value="P-loop containing nucleotide triphosphate hydrolases"/>
    <property type="match status" value="2"/>
</dbReference>
<evidence type="ECO:0000256" key="12">
    <source>
        <dbReference type="ARBA" id="ARBA00022806"/>
    </source>
</evidence>
<dbReference type="CDD" id="cd01088">
    <property type="entry name" value="MetAP2"/>
    <property type="match status" value="1"/>
</dbReference>
<evidence type="ECO:0000256" key="17">
    <source>
        <dbReference type="SAM" id="Coils"/>
    </source>
</evidence>
<keyword evidence="17" id="KW-0175">Coiled coil</keyword>
<feature type="binding site" evidence="14">
    <location>
        <position position="1220"/>
    </location>
    <ligand>
        <name>substrate</name>
    </ligand>
</feature>
<feature type="domain" description="Helicase C-terminal" evidence="20">
    <location>
        <begin position="248"/>
        <end position="398"/>
    </location>
</feature>
<dbReference type="InterPro" id="IPR027417">
    <property type="entry name" value="P-loop_NTPase"/>
</dbReference>
<dbReference type="InterPro" id="IPR000994">
    <property type="entry name" value="Pept_M24"/>
</dbReference>
<dbReference type="GO" id="GO:0046872">
    <property type="term" value="F:metal ion binding"/>
    <property type="evidence" value="ECO:0007669"/>
    <property type="project" value="UniProtKB-UniRule"/>
</dbReference>
<dbReference type="CDD" id="cd18787">
    <property type="entry name" value="SF2_C_DEAD"/>
    <property type="match status" value="1"/>
</dbReference>
<dbReference type="InterPro" id="IPR011545">
    <property type="entry name" value="DEAD/DEAH_box_helicase_dom"/>
</dbReference>
<sequence>MDFEEIVEVLDRGKSEDVQTSSSFDSLMISSLTLDKLRNHGYIRPSPVQEKAIPIGLIGRDMLVQAKSGTGKTLVFTVLAVENVDVSKRFVQKLIVSPTREIALQIRDTIYKLAPPKTRTALCVGGISLNSDIEELKKNPHIIVGTTGRICQLVSKKCLNLSFVDFFALDEADKLMEDCFQEDINYIISCLPQKRQVVVFSATYPRGLDATLSKLMRQAALVRFNADDVQLIGIKQYVIKNCTPVLEVLVWLLKSVQYSQALVFCQSAEKCEPTNKRLLDEGLSTTFISGQMSQRDRDAAITQLRKYKVKILVSSDLTARGIDADRVNLVINIDVAINPETYFHRIGRAARYGGQGAAVTLLEDEKSLKCFHAMATKGNIKAKLIDRHEIPHNITSNQEIWSSCPFFLSTIRETKTDRDIEKVPSRGVAAEKLRVERGEVADFSYSRDEMLGFRFSELQPSDQILELIEKLELKAKDVLTKKSYTAQLQELKVIMQAEKLNKKPQESVLTPKNGEKQKFKFVPTRAKAKKKFYMRGELFSIRDAVDQEQWLAYAKQKFNLEEDPFILPSKAKEIIPVRKSPTPPKTSVARKESLSPEAEVVGVSKILEKTNITKYNRKTMIQLQMAVPKKSWIPYIKSKWKTDEEPWELDPQMRCSFEERLRRVRAREKLQRQQVMRDRKKALEEKPKLVSFGRTPVITEMTATSYEEYVKQMKEGVRELKEAAERGEKTNIGPVVPMRDPPEIWEYRVAHYSKKLRQFEKEFEDDVRRSMGRRADVSVQTEVEKEEEKEEPTTANVCFSAEEVEKEAKDPFSLNSLLDELADVGINLNTNLSQCVENLKNVVEDSLPNGKMEDAASPSELEDGDDPEYYCDDDDDEEEASEEEEDVQNASPNSDMDKWKDFAENYRANVDFNREMPAANNKKGKKGGAAVKPVADDDFDAILAELAIQDQKTAAKSDGKKKNAKKGGKSEETEEAKENGGAREPTVDWKAEIAAMKPIDEQFPNGDFPHSKDESTYYLPGKDGRVASDRESNEEKKALNASYEEMYMDYRRAAEAHRQVRSYVKTWMKPGMTMIDICERLEATSRHLIKENGLEAGLAFPTGCSLNNVAAHYTPNAGDPTVLQYGDVCKIDYGIHVRGRLIDSAFTVHFDPKYDGLVNAVKEATNAGIREAGIDVRLCDIGETIEEVMTSHEVELDGKTYTVKPIRNLNGHSIGQYRIHAGKTVPIVKGGEQTKMEENEIYAIETFGSTGKGYVHDDMECSHYMKNFELADEKIPLRLARSKGLLNLIDKNFGTLAFCRRWIDRTGETKYLMALKDLCDKGIVDPYPPLCDVKGSYTAQWEHTLLLRPTCKEVVSRGDDY</sequence>
<keyword evidence="12" id="KW-0347">Helicase</keyword>
<comment type="cofactor">
    <cofactor evidence="14">
        <name>Co(2+)</name>
        <dbReference type="ChEBI" id="CHEBI:48828"/>
    </cofactor>
    <cofactor evidence="14">
        <name>Zn(2+)</name>
        <dbReference type="ChEBI" id="CHEBI:29105"/>
    </cofactor>
    <cofactor evidence="14">
        <name>Mn(2+)</name>
        <dbReference type="ChEBI" id="CHEBI:29035"/>
    </cofactor>
    <cofactor evidence="14">
        <name>Fe(2+)</name>
        <dbReference type="ChEBI" id="CHEBI:29033"/>
    </cofactor>
    <text evidence="14">Binds 2 divalent metal cations per subunit. Has a high-affinity and a low affinity metal-binding site. The true nature of the physiological cofactor is under debate. The enzyme is active with cobalt, zinc, manganese or divalent iron ions. Most likely, methionine aminopeptidases function as mononuclear Fe(2+)-metalloproteases under physiological conditions, and the catalytically relevant metal-binding site has been assigned to the histidine-containing high-affinity site.</text>
</comment>
<evidence type="ECO:0000259" key="21">
    <source>
        <dbReference type="PROSITE" id="PS51195"/>
    </source>
</evidence>
<dbReference type="GO" id="GO:0003724">
    <property type="term" value="F:RNA helicase activity"/>
    <property type="evidence" value="ECO:0007669"/>
    <property type="project" value="InterPro"/>
</dbReference>
<dbReference type="PANTHER" id="PTHR45777:SF2">
    <property type="entry name" value="METHIONINE AMINOPEPTIDASE 2"/>
    <property type="match status" value="1"/>
</dbReference>
<protein>
    <recommendedName>
        <fullName evidence="14">Methionine aminopeptidase 2</fullName>
        <shortName evidence="14">MAP 2</shortName>
        <shortName evidence="14">MetAP 2</shortName>
        <ecNumber evidence="14">3.4.11.18</ecNumber>
    </recommendedName>
    <alternativeName>
        <fullName evidence="14">Peptidase M</fullName>
    </alternativeName>
</protein>
<dbReference type="GO" id="GO:0005524">
    <property type="term" value="F:ATP binding"/>
    <property type="evidence" value="ECO:0007669"/>
    <property type="project" value="UniProtKB-KW"/>
</dbReference>
<evidence type="ECO:0000256" key="16">
    <source>
        <dbReference type="RuleBase" id="RU003653"/>
    </source>
</evidence>
<name>A0A8S1HMC5_9PELO</name>
<dbReference type="GO" id="GO:0005737">
    <property type="term" value="C:cytoplasm"/>
    <property type="evidence" value="ECO:0007669"/>
    <property type="project" value="UniProtKB-SubCell"/>
</dbReference>
<comment type="cofactor">
    <cofactor evidence="2">
        <name>Mn(2+)</name>
        <dbReference type="ChEBI" id="CHEBI:29035"/>
    </cofactor>
</comment>
<evidence type="ECO:0000256" key="9">
    <source>
        <dbReference type="ARBA" id="ARBA00022723"/>
    </source>
</evidence>
<evidence type="ECO:0000256" key="8">
    <source>
        <dbReference type="ARBA" id="ARBA00022670"/>
    </source>
</evidence>
<evidence type="ECO:0000256" key="5">
    <source>
        <dbReference type="ARBA" id="ARBA00004496"/>
    </source>
</evidence>
<comment type="cofactor">
    <cofactor evidence="3">
        <name>Zn(2+)</name>
        <dbReference type="ChEBI" id="CHEBI:29105"/>
    </cofactor>
</comment>
<evidence type="ECO:0000313" key="23">
    <source>
        <dbReference type="Proteomes" id="UP000835052"/>
    </source>
</evidence>
<feature type="compositionally biased region" description="Basic and acidic residues" evidence="18">
    <location>
        <begin position="895"/>
        <end position="904"/>
    </location>
</feature>
<feature type="binding site" evidence="14">
    <location>
        <position position="1132"/>
    </location>
    <ligand>
        <name>a divalent metal cation</name>
        <dbReference type="ChEBI" id="CHEBI:60240"/>
        <label>1</label>
    </ligand>
</feature>
<feature type="coiled-coil region" evidence="17">
    <location>
        <begin position="666"/>
        <end position="730"/>
    </location>
</feature>
<proteinExistence type="inferred from homology"/>
<keyword evidence="13" id="KW-0067">ATP-binding</keyword>
<feature type="binding site" evidence="14">
    <location>
        <position position="1143"/>
    </location>
    <ligand>
        <name>a divalent metal cation</name>
        <dbReference type="ChEBI" id="CHEBI:60240"/>
        <label>1</label>
    </ligand>
</feature>
<dbReference type="GO" id="GO:0003676">
    <property type="term" value="F:nucleic acid binding"/>
    <property type="evidence" value="ECO:0007669"/>
    <property type="project" value="InterPro"/>
</dbReference>
<feature type="compositionally biased region" description="Basic and acidic residues" evidence="18">
    <location>
        <begin position="968"/>
        <end position="988"/>
    </location>
</feature>
<keyword evidence="23" id="KW-1185">Reference proteome</keyword>
<feature type="compositionally biased region" description="Acidic residues" evidence="18">
    <location>
        <begin position="860"/>
        <end position="887"/>
    </location>
</feature>
<evidence type="ECO:0000256" key="10">
    <source>
        <dbReference type="ARBA" id="ARBA00022741"/>
    </source>
</evidence>
<dbReference type="InterPro" id="IPR001650">
    <property type="entry name" value="Helicase_C-like"/>
</dbReference>
<evidence type="ECO:0000256" key="11">
    <source>
        <dbReference type="ARBA" id="ARBA00022801"/>
    </source>
</evidence>
<feature type="binding site" evidence="14">
    <location>
        <position position="1212"/>
    </location>
    <ligand>
        <name>a divalent metal cation</name>
        <dbReference type="ChEBI" id="CHEBI:60240"/>
        <label>2</label>
        <note>catalytic</note>
    </ligand>
</feature>
<feature type="region of interest" description="Disordered" evidence="18">
    <location>
        <begin position="775"/>
        <end position="794"/>
    </location>
</feature>
<dbReference type="PROSITE" id="PS51192">
    <property type="entry name" value="HELICASE_ATP_BIND_1"/>
    <property type="match status" value="1"/>
</dbReference>
<dbReference type="SUPFAM" id="SSF52540">
    <property type="entry name" value="P-loop containing nucleoside triphosphate hydrolases"/>
    <property type="match status" value="1"/>
</dbReference>
<feature type="binding site" evidence="14">
    <location>
        <position position="1112"/>
    </location>
    <ligand>
        <name>substrate</name>
    </ligand>
</feature>
<feature type="domain" description="DEAD-box RNA helicase Q" evidence="21">
    <location>
        <begin position="22"/>
        <end position="50"/>
    </location>
</feature>
<evidence type="ECO:0000313" key="22">
    <source>
        <dbReference type="EMBL" id="CAD6197104.1"/>
    </source>
</evidence>
<dbReference type="NCBIfam" id="TIGR00501">
    <property type="entry name" value="met_pdase_II"/>
    <property type="match status" value="1"/>
</dbReference>
<evidence type="ECO:0000259" key="19">
    <source>
        <dbReference type="PROSITE" id="PS51192"/>
    </source>
</evidence>
<dbReference type="EMBL" id="CAJGYM010000086">
    <property type="protein sequence ID" value="CAD6197104.1"/>
    <property type="molecule type" value="Genomic_DNA"/>
</dbReference>
<dbReference type="Pfam" id="PF00270">
    <property type="entry name" value="DEAD"/>
    <property type="match status" value="1"/>
</dbReference>
<dbReference type="HAMAP" id="MF_03175">
    <property type="entry name" value="MetAP_2_euk"/>
    <property type="match status" value="1"/>
</dbReference>
<dbReference type="InterPro" id="IPR014001">
    <property type="entry name" value="Helicase_ATP-bd"/>
</dbReference>
<evidence type="ECO:0000256" key="7">
    <source>
        <dbReference type="ARBA" id="ARBA00022490"/>
    </source>
</evidence>
<feature type="binding site" evidence="14">
    <location>
        <position position="1342"/>
    </location>
    <ligand>
        <name>a divalent metal cation</name>
        <dbReference type="ChEBI" id="CHEBI:60240"/>
        <label>1</label>
    </ligand>
</feature>
<keyword evidence="10" id="KW-0547">Nucleotide-binding</keyword>
<accession>A0A8S1HMC5</accession>
<dbReference type="Gene3D" id="1.10.10.10">
    <property type="entry name" value="Winged helix-like DNA-binding domain superfamily/Winged helix DNA-binding domain"/>
    <property type="match status" value="1"/>
</dbReference>
<dbReference type="Gene3D" id="3.90.230.10">
    <property type="entry name" value="Creatinase/methionine aminopeptidase superfamily"/>
    <property type="match status" value="1"/>
</dbReference>
<feature type="short sequence motif" description="Q motif" evidence="15">
    <location>
        <begin position="22"/>
        <end position="50"/>
    </location>
</feature>
<comment type="function">
    <text evidence="14 16">Cotranslationally removes the N-terminal methionine from nascent proteins. The N-terminal methionine is often cleaved when the second residue in the primary sequence is small and uncharged (Met-Ala-, Cys, Gly, Pro, Ser, Thr, or Val).</text>
</comment>
<dbReference type="InterPro" id="IPR036005">
    <property type="entry name" value="Creatinase/aminopeptidase-like"/>
</dbReference>
<evidence type="ECO:0000259" key="20">
    <source>
        <dbReference type="PROSITE" id="PS51194"/>
    </source>
</evidence>
<comment type="caution">
    <text evidence="22">The sequence shown here is derived from an EMBL/GenBank/DDBJ whole genome shotgun (WGS) entry which is preliminary data.</text>
</comment>